<keyword evidence="8" id="KW-0133">Cell shape</keyword>
<evidence type="ECO:0000256" key="10">
    <source>
        <dbReference type="ARBA" id="ARBA00023268"/>
    </source>
</evidence>
<dbReference type="InterPro" id="IPR001264">
    <property type="entry name" value="Glyco_trans_51"/>
</dbReference>
<evidence type="ECO:0000256" key="2">
    <source>
        <dbReference type="ARBA" id="ARBA00007739"/>
    </source>
</evidence>
<evidence type="ECO:0000256" key="1">
    <source>
        <dbReference type="ARBA" id="ARBA00007090"/>
    </source>
</evidence>
<keyword evidence="15" id="KW-0812">Transmembrane</keyword>
<organism evidence="18 19">
    <name type="scientific">Candidatus Phosphoribacter hodrii</name>
    <dbReference type="NCBI Taxonomy" id="2953743"/>
    <lineage>
        <taxon>Bacteria</taxon>
        <taxon>Bacillati</taxon>
        <taxon>Actinomycetota</taxon>
        <taxon>Actinomycetes</taxon>
        <taxon>Micrococcales</taxon>
        <taxon>Dermatophilaceae</taxon>
        <taxon>Candidatus Phosphoribacter</taxon>
    </lineage>
</organism>
<dbReference type="GO" id="GO:0008360">
    <property type="term" value="P:regulation of cell shape"/>
    <property type="evidence" value="ECO:0007669"/>
    <property type="project" value="UniProtKB-KW"/>
</dbReference>
<gene>
    <name evidence="18" type="ORF">IPI13_17570</name>
</gene>
<dbReference type="GO" id="GO:0009252">
    <property type="term" value="P:peptidoglycan biosynthetic process"/>
    <property type="evidence" value="ECO:0007669"/>
    <property type="project" value="UniProtKB-KW"/>
</dbReference>
<evidence type="ECO:0000313" key="18">
    <source>
        <dbReference type="EMBL" id="MBK7274866.1"/>
    </source>
</evidence>
<comment type="similarity">
    <text evidence="1">In the C-terminal section; belongs to the transpeptidase family.</text>
</comment>
<keyword evidence="11" id="KW-0961">Cell wall biogenesis/degradation</keyword>
<dbReference type="InterPro" id="IPR050396">
    <property type="entry name" value="Glycosyltr_51/Transpeptidase"/>
</dbReference>
<dbReference type="PANTHER" id="PTHR32282">
    <property type="entry name" value="BINDING PROTEIN TRANSPEPTIDASE, PUTATIVE-RELATED"/>
    <property type="match status" value="1"/>
</dbReference>
<dbReference type="GO" id="GO:0006508">
    <property type="term" value="P:proteolysis"/>
    <property type="evidence" value="ECO:0007669"/>
    <property type="project" value="UniProtKB-KW"/>
</dbReference>
<evidence type="ECO:0000256" key="13">
    <source>
        <dbReference type="ARBA" id="ARBA00049902"/>
    </source>
</evidence>
<dbReference type="GO" id="GO:0030288">
    <property type="term" value="C:outer membrane-bounded periplasmic space"/>
    <property type="evidence" value="ECO:0007669"/>
    <property type="project" value="TreeGrafter"/>
</dbReference>
<sequence length="761" mass="78829">MSDSVVRGNALSCLEYRARDSPGPSPGDGAGTAEGTAPTTATTPAPAALPGPSRGAQRAGATGKRPGWRGVATWIKRVVWTVVGFLALGASAVAVAFATIQVPDVANGLAEAQTSIVYYDDGKTEMARIAELDREPLPLASIPKHLQHAVIAAEDRDFYTNAGISPTGIARSVWQAVSGSDVQGGGSTITQQYVKNYFLTQDRTLDRKLREWVISIKIDRDMTKDQILEGYLNTIYFGRGAYGVKTAAKAYFGKDVSALTVQESAVLASVMNAPSLFDPALGAKQQTNLTKRVDYVLDGMVTMGWLSAADRAPLTGLPTIAAKAPSRALSGPTGYIVAAVRRELTTKLQLSDDDIDRGGLRITTTISAPAQQAAQDAVAKDFPTTGDVKDVYAGLVAVRPGDGAIVAMYGGADYQARQFSSATDAVIQGGSIFKAFGLIGALQQGISTKTQFDGNSPLRDPALGNTPVRNVGGRSYGTVDLRKATASSVNTAFVRLNIKMGPSVTKTAAIAAGIPESTPGLGDDPTNVLGTASPHVVDVANAYATIAAQGRRATPYLIKTVTSNAIDVTYQAVPNVVDAFSRDVAADVIDAMQQVTAAGGTGSRASAVGRPVAGKTGTSEEAKSVWFSGFTPQLSASVAMFKDVNGVPQPLTDIGGLDGLTGGSYPLSIWIDFMKGALAGQDKVDFPKRVGIGDDKVHTAAPTPTAPATSVPTSTPDPTNSPKPEPTPSPTNSSPTSIPPRPTNTGGPTNANKPTTPPGQG</sequence>
<feature type="region of interest" description="Disordered" evidence="14">
    <location>
        <begin position="16"/>
        <end position="66"/>
    </location>
</feature>
<comment type="catalytic activity">
    <reaction evidence="12">
        <text>Preferential cleavage: (Ac)2-L-Lys-D-Ala-|-D-Ala. Also transpeptidation of peptidyl-alanyl moieties that are N-acyl substituents of D-alanine.</text>
        <dbReference type="EC" id="3.4.16.4"/>
    </reaction>
</comment>
<keyword evidence="15" id="KW-1133">Transmembrane helix</keyword>
<feature type="domain" description="Glycosyl transferase family 51" evidence="17">
    <location>
        <begin position="126"/>
        <end position="300"/>
    </location>
</feature>
<dbReference type="Gene3D" id="1.10.3810.10">
    <property type="entry name" value="Biosynthetic peptidoglycan transglycosylase-like"/>
    <property type="match status" value="1"/>
</dbReference>
<keyword evidence="9" id="KW-0573">Peptidoglycan synthesis</keyword>
<dbReference type="InterPro" id="IPR012338">
    <property type="entry name" value="Beta-lactam/transpept-like"/>
</dbReference>
<feature type="domain" description="Penicillin-binding protein transpeptidase" evidence="16">
    <location>
        <begin position="395"/>
        <end position="640"/>
    </location>
</feature>
<dbReference type="Pfam" id="PF00905">
    <property type="entry name" value="Transpeptidase"/>
    <property type="match status" value="1"/>
</dbReference>
<dbReference type="GO" id="GO:0071555">
    <property type="term" value="P:cell wall organization"/>
    <property type="evidence" value="ECO:0007669"/>
    <property type="project" value="UniProtKB-KW"/>
</dbReference>
<evidence type="ECO:0000256" key="6">
    <source>
        <dbReference type="ARBA" id="ARBA00022679"/>
    </source>
</evidence>
<feature type="compositionally biased region" description="Low complexity" evidence="14">
    <location>
        <begin position="743"/>
        <end position="754"/>
    </location>
</feature>
<dbReference type="AlphaFoldDB" id="A0A935ITT5"/>
<dbReference type="GO" id="GO:0008658">
    <property type="term" value="F:penicillin binding"/>
    <property type="evidence" value="ECO:0007669"/>
    <property type="project" value="InterPro"/>
</dbReference>
<feature type="compositionally biased region" description="Pro residues" evidence="14">
    <location>
        <begin position="719"/>
        <end position="729"/>
    </location>
</feature>
<dbReference type="SUPFAM" id="SSF53955">
    <property type="entry name" value="Lysozyme-like"/>
    <property type="match status" value="1"/>
</dbReference>
<dbReference type="Gene3D" id="3.40.710.10">
    <property type="entry name" value="DD-peptidase/beta-lactamase superfamily"/>
    <property type="match status" value="1"/>
</dbReference>
<evidence type="ECO:0000256" key="9">
    <source>
        <dbReference type="ARBA" id="ARBA00022984"/>
    </source>
</evidence>
<keyword evidence="6" id="KW-0808">Transferase</keyword>
<feature type="region of interest" description="Disordered" evidence="14">
    <location>
        <begin position="695"/>
        <end position="761"/>
    </location>
</feature>
<evidence type="ECO:0000256" key="3">
    <source>
        <dbReference type="ARBA" id="ARBA00022645"/>
    </source>
</evidence>
<feature type="compositionally biased region" description="Low complexity" evidence="14">
    <location>
        <begin position="33"/>
        <end position="52"/>
    </location>
</feature>
<dbReference type="Proteomes" id="UP000726105">
    <property type="component" value="Unassembled WGS sequence"/>
</dbReference>
<dbReference type="EMBL" id="JADJIB010000015">
    <property type="protein sequence ID" value="MBK7274866.1"/>
    <property type="molecule type" value="Genomic_DNA"/>
</dbReference>
<evidence type="ECO:0000256" key="11">
    <source>
        <dbReference type="ARBA" id="ARBA00023316"/>
    </source>
</evidence>
<feature type="compositionally biased region" description="Low complexity" evidence="14">
    <location>
        <begin position="699"/>
        <end position="718"/>
    </location>
</feature>
<evidence type="ECO:0000256" key="4">
    <source>
        <dbReference type="ARBA" id="ARBA00022670"/>
    </source>
</evidence>
<dbReference type="GO" id="GO:0008955">
    <property type="term" value="F:peptidoglycan glycosyltransferase activity"/>
    <property type="evidence" value="ECO:0007669"/>
    <property type="project" value="UniProtKB-EC"/>
</dbReference>
<dbReference type="InterPro" id="IPR023346">
    <property type="entry name" value="Lysozyme-like_dom_sf"/>
</dbReference>
<comment type="similarity">
    <text evidence="2">In the N-terminal section; belongs to the glycosyltransferase 51 family.</text>
</comment>
<keyword evidence="7" id="KW-0378">Hydrolase</keyword>
<evidence type="ECO:0000256" key="14">
    <source>
        <dbReference type="SAM" id="MobiDB-lite"/>
    </source>
</evidence>
<comment type="catalytic activity">
    <reaction evidence="13">
        <text>[GlcNAc-(1-&gt;4)-Mur2Ac(oyl-L-Ala-gamma-D-Glu-L-Lys-D-Ala-D-Ala)](n)-di-trans,octa-cis-undecaprenyl diphosphate + beta-D-GlcNAc-(1-&gt;4)-Mur2Ac(oyl-L-Ala-gamma-D-Glu-L-Lys-D-Ala-D-Ala)-di-trans,octa-cis-undecaprenyl diphosphate = [GlcNAc-(1-&gt;4)-Mur2Ac(oyl-L-Ala-gamma-D-Glu-L-Lys-D-Ala-D-Ala)](n+1)-di-trans,octa-cis-undecaprenyl diphosphate + di-trans,octa-cis-undecaprenyl diphosphate + H(+)</text>
        <dbReference type="Rhea" id="RHEA:23708"/>
        <dbReference type="Rhea" id="RHEA-COMP:9602"/>
        <dbReference type="Rhea" id="RHEA-COMP:9603"/>
        <dbReference type="ChEBI" id="CHEBI:15378"/>
        <dbReference type="ChEBI" id="CHEBI:58405"/>
        <dbReference type="ChEBI" id="CHEBI:60033"/>
        <dbReference type="ChEBI" id="CHEBI:78435"/>
        <dbReference type="EC" id="2.4.99.28"/>
    </reaction>
</comment>
<comment type="caution">
    <text evidence="18">The sequence shown here is derived from an EMBL/GenBank/DDBJ whole genome shotgun (WGS) entry which is preliminary data.</text>
</comment>
<dbReference type="Pfam" id="PF00912">
    <property type="entry name" value="Transgly"/>
    <property type="match status" value="1"/>
</dbReference>
<protein>
    <submittedName>
        <fullName evidence="18">Penicillin-binding protein</fullName>
    </submittedName>
</protein>
<dbReference type="GO" id="GO:0009002">
    <property type="term" value="F:serine-type D-Ala-D-Ala carboxypeptidase activity"/>
    <property type="evidence" value="ECO:0007669"/>
    <property type="project" value="UniProtKB-EC"/>
</dbReference>
<evidence type="ECO:0000256" key="15">
    <source>
        <dbReference type="SAM" id="Phobius"/>
    </source>
</evidence>
<keyword evidence="4" id="KW-0645">Protease</keyword>
<evidence type="ECO:0000256" key="8">
    <source>
        <dbReference type="ARBA" id="ARBA00022960"/>
    </source>
</evidence>
<feature type="transmembrane region" description="Helical" evidence="15">
    <location>
        <begin position="78"/>
        <end position="100"/>
    </location>
</feature>
<evidence type="ECO:0000256" key="12">
    <source>
        <dbReference type="ARBA" id="ARBA00034000"/>
    </source>
</evidence>
<accession>A0A935ITT5</accession>
<dbReference type="InterPro" id="IPR001460">
    <property type="entry name" value="PCN-bd_Tpept"/>
</dbReference>
<evidence type="ECO:0000259" key="17">
    <source>
        <dbReference type="Pfam" id="PF00912"/>
    </source>
</evidence>
<reference evidence="18 19" key="1">
    <citation type="submission" date="2020-10" db="EMBL/GenBank/DDBJ databases">
        <title>Connecting structure to function with the recovery of over 1000 high-quality activated sludge metagenome-assembled genomes encoding full-length rRNA genes using long-read sequencing.</title>
        <authorList>
            <person name="Singleton C.M."/>
            <person name="Petriglieri F."/>
            <person name="Kristensen J.M."/>
            <person name="Kirkegaard R.H."/>
            <person name="Michaelsen T.Y."/>
            <person name="Andersen M.H."/>
            <person name="Karst S.M."/>
            <person name="Dueholm M.S."/>
            <person name="Nielsen P.H."/>
            <person name="Albertsen M."/>
        </authorList>
    </citation>
    <scope>NUCLEOTIDE SEQUENCE [LARGE SCALE GENOMIC DNA]</scope>
    <source>
        <strain evidence="18">Ega_18-Q3-R5-49_MAXAC.001</strain>
    </source>
</reference>
<evidence type="ECO:0000313" key="19">
    <source>
        <dbReference type="Proteomes" id="UP000726105"/>
    </source>
</evidence>
<dbReference type="InterPro" id="IPR036950">
    <property type="entry name" value="PBP_transglycosylase"/>
</dbReference>
<evidence type="ECO:0000256" key="5">
    <source>
        <dbReference type="ARBA" id="ARBA00022676"/>
    </source>
</evidence>
<keyword evidence="5" id="KW-0328">Glycosyltransferase</keyword>
<keyword evidence="15" id="KW-0472">Membrane</keyword>
<evidence type="ECO:0000259" key="16">
    <source>
        <dbReference type="Pfam" id="PF00905"/>
    </source>
</evidence>
<dbReference type="FunFam" id="1.10.3810.10:FF:000001">
    <property type="entry name" value="Penicillin-binding protein 1A"/>
    <property type="match status" value="1"/>
</dbReference>
<proteinExistence type="inferred from homology"/>
<name>A0A935ITT5_9MICO</name>
<keyword evidence="3" id="KW-0121">Carboxypeptidase</keyword>
<dbReference type="PANTHER" id="PTHR32282:SF34">
    <property type="entry name" value="PENICILLIN-BINDING PROTEIN 1A"/>
    <property type="match status" value="1"/>
</dbReference>
<keyword evidence="10" id="KW-0511">Multifunctional enzyme</keyword>
<evidence type="ECO:0000256" key="7">
    <source>
        <dbReference type="ARBA" id="ARBA00022801"/>
    </source>
</evidence>
<dbReference type="SUPFAM" id="SSF56601">
    <property type="entry name" value="beta-lactamase/transpeptidase-like"/>
    <property type="match status" value="1"/>
</dbReference>